<accession>A0A0G4GAI8</accession>
<organism evidence="1 2">
    <name type="scientific">Vitrella brassicaformis (strain CCMP3155)</name>
    <dbReference type="NCBI Taxonomy" id="1169540"/>
    <lineage>
        <taxon>Eukaryota</taxon>
        <taxon>Sar</taxon>
        <taxon>Alveolata</taxon>
        <taxon>Colpodellida</taxon>
        <taxon>Vitrellaceae</taxon>
        <taxon>Vitrella</taxon>
    </lineage>
</organism>
<evidence type="ECO:0000313" key="2">
    <source>
        <dbReference type="Proteomes" id="UP000041254"/>
    </source>
</evidence>
<dbReference type="Proteomes" id="UP000041254">
    <property type="component" value="Unassembled WGS sequence"/>
</dbReference>
<protein>
    <submittedName>
        <fullName evidence="1">Uncharacterized protein</fullName>
    </submittedName>
</protein>
<keyword evidence="2" id="KW-1185">Reference proteome</keyword>
<proteinExistence type="predicted"/>
<dbReference type="EMBL" id="CDMY01000603">
    <property type="protein sequence ID" value="CEM25739.1"/>
    <property type="molecule type" value="Genomic_DNA"/>
</dbReference>
<gene>
    <name evidence="1" type="ORF">Vbra_9794</name>
</gene>
<sequence length="80" mass="9156">MCVMMRWNNLPMLSSRHEKGVVRRRVLTLFLVAIFCIFSWLPFFSVSIQRAVSRTVAKPRFVLPESSDPAAPCPYLSPSL</sequence>
<reference evidence="1 2" key="1">
    <citation type="submission" date="2014-11" db="EMBL/GenBank/DDBJ databases">
        <authorList>
            <person name="Zhu J."/>
            <person name="Qi W."/>
            <person name="Song R."/>
        </authorList>
    </citation>
    <scope>NUCLEOTIDE SEQUENCE [LARGE SCALE GENOMIC DNA]</scope>
</reference>
<dbReference type="VEuPathDB" id="CryptoDB:Vbra_9794"/>
<evidence type="ECO:0000313" key="1">
    <source>
        <dbReference type="EMBL" id="CEM25739.1"/>
    </source>
</evidence>
<dbReference type="InParanoid" id="A0A0G4GAI8"/>
<dbReference type="AlphaFoldDB" id="A0A0G4GAI8"/>
<name>A0A0G4GAI8_VITBC</name>